<comment type="caution">
    <text evidence="3">The sequence shown here is derived from an EMBL/GenBank/DDBJ whole genome shotgun (WGS) entry which is preliminary data.</text>
</comment>
<dbReference type="InterPro" id="IPR056681">
    <property type="entry name" value="DUF7779"/>
</dbReference>
<organism evidence="3 4">
    <name type="scientific">Cladophialophora chaetospira</name>
    <dbReference type="NCBI Taxonomy" id="386627"/>
    <lineage>
        <taxon>Eukaryota</taxon>
        <taxon>Fungi</taxon>
        <taxon>Dikarya</taxon>
        <taxon>Ascomycota</taxon>
        <taxon>Pezizomycotina</taxon>
        <taxon>Eurotiomycetes</taxon>
        <taxon>Chaetothyriomycetidae</taxon>
        <taxon>Chaetothyriales</taxon>
        <taxon>Herpotrichiellaceae</taxon>
        <taxon>Cladophialophora</taxon>
    </lineage>
</organism>
<evidence type="ECO:0000256" key="1">
    <source>
        <dbReference type="SAM" id="MobiDB-lite"/>
    </source>
</evidence>
<accession>A0AA38XFP6</accession>
<dbReference type="Proteomes" id="UP001172673">
    <property type="component" value="Unassembled WGS sequence"/>
</dbReference>
<name>A0AA38XFP6_9EURO</name>
<dbReference type="EMBL" id="JAPDRK010000005">
    <property type="protein sequence ID" value="KAJ9612584.1"/>
    <property type="molecule type" value="Genomic_DNA"/>
</dbReference>
<keyword evidence="4" id="KW-1185">Reference proteome</keyword>
<dbReference type="AlphaFoldDB" id="A0AA38XFP6"/>
<dbReference type="InterPro" id="IPR027417">
    <property type="entry name" value="P-loop_NTPase"/>
</dbReference>
<dbReference type="InterPro" id="IPR053137">
    <property type="entry name" value="NLR-like"/>
</dbReference>
<dbReference type="InterPro" id="IPR019734">
    <property type="entry name" value="TPR_rpt"/>
</dbReference>
<dbReference type="Pfam" id="PF13424">
    <property type="entry name" value="TPR_12"/>
    <property type="match status" value="4"/>
</dbReference>
<gene>
    <name evidence="3" type="ORF">H2200_004181</name>
</gene>
<dbReference type="PANTHER" id="PTHR46082">
    <property type="entry name" value="ATP/GTP-BINDING PROTEIN-RELATED"/>
    <property type="match status" value="1"/>
</dbReference>
<feature type="region of interest" description="Disordered" evidence="1">
    <location>
        <begin position="534"/>
        <end position="554"/>
    </location>
</feature>
<dbReference type="PRINTS" id="PR00381">
    <property type="entry name" value="KINESINLIGHT"/>
</dbReference>
<dbReference type="Pfam" id="PF13374">
    <property type="entry name" value="TPR_10"/>
    <property type="match status" value="1"/>
</dbReference>
<protein>
    <recommendedName>
        <fullName evidence="2">DUF7779 domain-containing protein</fullName>
    </recommendedName>
</protein>
<proteinExistence type="predicted"/>
<dbReference type="Gene3D" id="1.25.40.10">
    <property type="entry name" value="Tetratricopeptide repeat domain"/>
    <property type="match status" value="3"/>
</dbReference>
<sequence>MEALAIVGLAGNIVQLLDFATELISKSAQIYQSSNGAAAHIADTETATQHLRRLTAALDNTSTIVDHASFNDLCKSCQAVANELLSALAKLKAKNSNSRWESIRKALRTVWTKDEIADLEGRLAVLRAELNLHINADIRDQVHKLKLDQTIGLQGLDATTKKIIDAIDSQQRLFSSAFQSQEKLMSEMLGSMKAIDLEKIRPPVAFAPSSNVPFRRDQDFIDRPETLNKIRERCLTPAGRAALVGLGGVGKSQLAIEYTYQLRQVRPQSWVFWVHAGTSARFEEGYRAIAERAKLPDHDKPKVDILRLVYEWLCGEESGEWLLILDNADDATIFFTGSTSQTPPASIPGRKESFSAPSLSTYLPQSQHGSILITTRVEDVAFRLTGIYDAVIRVEAMNRDQALTLLHTKLGDSCDDIEAGELIEALEYMPLAITQAAAYIRQRSPRSSVAKYLHDFRKSEHRKATLLNHDAGDLRRDPSASNSITVTCTISFDHIRATRPSAAELLSLMSFFDQQDIPEYLLRDHSSLAREKSIENADDNDTGALSSDSEGDVDDDFEEDVATLRSYSLIGVNKGNAFKMHSLVQLSTKKWLEENGQSERWKAQFISKLAAVFPTAEFSNWEKCQNLFSHAEAARWQQPADSRVMEDWAVLLHNAGAYAMAQGKFSVAARMTEKAAATREQVLGLQHPLTLATNCNLALVRRCQGKYADAEKISRQVLEGREKTLGENDLDTLTSVNNLGAVLRYQGKYDESETLNRRVYAERCKILGTEHKDTLASLNNLAMILRYQGKYSDAEIFIRKALEGTEQTLGQQHPETLRNLSKLATVLQKQGKYEESEITQRRAIDGYSKVLGKEHPDTMTGISKLAIVLGDRGKFEEALGGMRQVLGVRESILGKKHPSSLASAANLASLLQSSGNLAEAEVVGRRALEGREELLGMGHPDTLMSVHFLAINLQDQGRIDEAELLHLQAFRGREAALGPEHPDTVTSIYCLASLQHKQKRYEDASRLYQRASISYDATLGPDNPKTIACKQNHMAMEAERGAGPAGIQIPQASPRTCLAA</sequence>
<dbReference type="PANTHER" id="PTHR46082:SF6">
    <property type="entry name" value="AAA+ ATPASE DOMAIN-CONTAINING PROTEIN-RELATED"/>
    <property type="match status" value="1"/>
</dbReference>
<dbReference type="Gene3D" id="3.40.50.300">
    <property type="entry name" value="P-loop containing nucleotide triphosphate hydrolases"/>
    <property type="match status" value="1"/>
</dbReference>
<evidence type="ECO:0000259" key="2">
    <source>
        <dbReference type="Pfam" id="PF25000"/>
    </source>
</evidence>
<reference evidence="3" key="1">
    <citation type="submission" date="2022-10" db="EMBL/GenBank/DDBJ databases">
        <title>Culturing micro-colonial fungi from biological soil crusts in the Mojave desert and describing Neophaeococcomyces mojavensis, and introducing the new genera and species Taxawa tesnikishii.</title>
        <authorList>
            <person name="Kurbessoian T."/>
            <person name="Stajich J.E."/>
        </authorList>
    </citation>
    <scope>NUCLEOTIDE SEQUENCE</scope>
    <source>
        <strain evidence="3">TK_41</strain>
    </source>
</reference>
<dbReference type="Pfam" id="PF25000">
    <property type="entry name" value="DUF7779"/>
    <property type="match status" value="1"/>
</dbReference>
<dbReference type="InterPro" id="IPR011990">
    <property type="entry name" value="TPR-like_helical_dom_sf"/>
</dbReference>
<dbReference type="SUPFAM" id="SSF48452">
    <property type="entry name" value="TPR-like"/>
    <property type="match status" value="3"/>
</dbReference>
<dbReference type="SUPFAM" id="SSF52540">
    <property type="entry name" value="P-loop containing nucleoside triphosphate hydrolases"/>
    <property type="match status" value="1"/>
</dbReference>
<evidence type="ECO:0000313" key="4">
    <source>
        <dbReference type="Proteomes" id="UP001172673"/>
    </source>
</evidence>
<dbReference type="SMART" id="SM00028">
    <property type="entry name" value="TPR"/>
    <property type="match status" value="4"/>
</dbReference>
<feature type="domain" description="DUF7779" evidence="2">
    <location>
        <begin position="498"/>
        <end position="594"/>
    </location>
</feature>
<evidence type="ECO:0000313" key="3">
    <source>
        <dbReference type="EMBL" id="KAJ9612584.1"/>
    </source>
</evidence>